<evidence type="ECO:0000256" key="1">
    <source>
        <dbReference type="ARBA" id="ARBA00022562"/>
    </source>
</evidence>
<proteinExistence type="inferred from homology"/>
<evidence type="ECO:0000256" key="3">
    <source>
        <dbReference type="ARBA" id="ARBA00023219"/>
    </source>
</evidence>
<organism evidence="4">
    <name type="scientific">Bovine alphaherpesvirus 2</name>
    <dbReference type="NCBI Taxonomy" id="10295"/>
    <lineage>
        <taxon>Viruses</taxon>
        <taxon>Duplodnaviria</taxon>
        <taxon>Heunggongvirae</taxon>
        <taxon>Peploviricota</taxon>
        <taxon>Herviviricetes</taxon>
        <taxon>Herpesvirales</taxon>
        <taxon>Orthoherpesviridae</taxon>
        <taxon>Alphaherpesvirinae</taxon>
        <taxon>Simplexvirus</taxon>
        <taxon>Simplexvirus bovinealpha2</taxon>
    </lineage>
</organism>
<name>A0A7T1L7J4_9ALPH</name>
<keyword evidence="1" id="KW-1048">Host nucleus</keyword>
<accession>A0A7T1L7J4</accession>
<keyword evidence="3" id="KW-0231">Viral genome packaging</keyword>
<reference evidence="4" key="1">
    <citation type="journal article" date="2020" name="Arch.">
        <title>Full genome sequence of bovine alphaherpesvirus 2 (BoHV-2).</title>
        <authorList>
            <person name="Pfaff F."/>
            <person name="Neubauer-Juric A."/>
            <person name="Krebs S."/>
            <person name="Hauser A."/>
            <person name="Singer S."/>
            <person name="Blum H."/>
            <person name="Hoffmann B."/>
        </authorList>
    </citation>
    <scope>NUCLEOTIDE SEQUENCE</scope>
    <source>
        <strain evidence="4">Riems 8/85</strain>
    </source>
</reference>
<dbReference type="Proteomes" id="UP001147787">
    <property type="component" value="Segment"/>
</dbReference>
<dbReference type="HAMAP" id="MF_04015">
    <property type="entry name" value="HSV_TRM2"/>
    <property type="match status" value="1"/>
</dbReference>
<evidence type="ECO:0000313" key="4">
    <source>
        <dbReference type="EMBL" id="QPO25241.1"/>
    </source>
</evidence>
<dbReference type="EMBL" id="MT862164">
    <property type="protein sequence ID" value="QPO25241.1"/>
    <property type="molecule type" value="Genomic_DNA"/>
</dbReference>
<gene>
    <name evidence="4" type="primary">UL33</name>
</gene>
<protein>
    <submittedName>
        <fullName evidence="4">DNA packaging protein UL33</fullName>
    </submittedName>
</protein>
<sequence length="130" mass="14302">MAGAGERRAALRDVIPKCELAALSIDSLEAKYLSRDSPSYAVWFEDMTPLEMEVLLPTTDSKINYLSRTQRLASIIAYGGRGTPIKPPAPGLGPHTSAPTCVHADLLEQKRERFAAVVNRFLDLHQILRG</sequence>
<dbReference type="GO" id="GO:0019073">
    <property type="term" value="P:viral DNA genome packaging"/>
    <property type="evidence" value="ECO:0007669"/>
    <property type="project" value="InterPro"/>
</dbReference>
<dbReference type="Pfam" id="PF03581">
    <property type="entry name" value="Herpes_UL33"/>
    <property type="match status" value="1"/>
</dbReference>
<dbReference type="InterPro" id="IPR005208">
    <property type="entry name" value="Herpes_TT2"/>
</dbReference>
<keyword evidence="2" id="KW-1188">Viral release from host cell</keyword>
<evidence type="ECO:0000256" key="2">
    <source>
        <dbReference type="ARBA" id="ARBA00022612"/>
    </source>
</evidence>